<dbReference type="EMBL" id="NMUH01000970">
    <property type="protein sequence ID" value="MQL87330.1"/>
    <property type="molecule type" value="Genomic_DNA"/>
</dbReference>
<keyword evidence="3" id="KW-1185">Reference proteome</keyword>
<feature type="compositionally biased region" description="Low complexity" evidence="1">
    <location>
        <begin position="26"/>
        <end position="45"/>
    </location>
</feature>
<feature type="compositionally biased region" description="Polar residues" evidence="1">
    <location>
        <begin position="52"/>
        <end position="71"/>
    </location>
</feature>
<accession>A0A843V0G0</accession>
<evidence type="ECO:0000313" key="3">
    <source>
        <dbReference type="Proteomes" id="UP000652761"/>
    </source>
</evidence>
<comment type="caution">
    <text evidence="2">The sequence shown here is derived from an EMBL/GenBank/DDBJ whole genome shotgun (WGS) entry which is preliminary data.</text>
</comment>
<name>A0A843V0G0_COLES</name>
<sequence>MLTSKVQTLYPPSAATCCTFSASVGNNNPRSSSSSSQPSNNLNKNKGARWKLSSSSYTSTVKPCTHSNSTTGEEKSFGKMGCLVTLLTLLTEEGSVHHRLVSVDCLLTLLTLLIEEGSVHHRLVSVDS</sequence>
<evidence type="ECO:0000313" key="2">
    <source>
        <dbReference type="EMBL" id="MQL87330.1"/>
    </source>
</evidence>
<dbReference type="Proteomes" id="UP000652761">
    <property type="component" value="Unassembled WGS sequence"/>
</dbReference>
<protein>
    <submittedName>
        <fullName evidence="2">Uncharacterized protein</fullName>
    </submittedName>
</protein>
<proteinExistence type="predicted"/>
<evidence type="ECO:0000256" key="1">
    <source>
        <dbReference type="SAM" id="MobiDB-lite"/>
    </source>
</evidence>
<dbReference type="AlphaFoldDB" id="A0A843V0G0"/>
<organism evidence="2 3">
    <name type="scientific">Colocasia esculenta</name>
    <name type="common">Wild taro</name>
    <name type="synonym">Arum esculentum</name>
    <dbReference type="NCBI Taxonomy" id="4460"/>
    <lineage>
        <taxon>Eukaryota</taxon>
        <taxon>Viridiplantae</taxon>
        <taxon>Streptophyta</taxon>
        <taxon>Embryophyta</taxon>
        <taxon>Tracheophyta</taxon>
        <taxon>Spermatophyta</taxon>
        <taxon>Magnoliopsida</taxon>
        <taxon>Liliopsida</taxon>
        <taxon>Araceae</taxon>
        <taxon>Aroideae</taxon>
        <taxon>Colocasieae</taxon>
        <taxon>Colocasia</taxon>
    </lineage>
</organism>
<feature type="region of interest" description="Disordered" evidence="1">
    <location>
        <begin position="25"/>
        <end position="75"/>
    </location>
</feature>
<gene>
    <name evidence="2" type="ORF">Taro_019868</name>
</gene>
<reference evidence="2" key="1">
    <citation type="submission" date="2017-07" db="EMBL/GenBank/DDBJ databases">
        <title>Taro Niue Genome Assembly and Annotation.</title>
        <authorList>
            <person name="Atibalentja N."/>
            <person name="Keating K."/>
            <person name="Fields C.J."/>
        </authorList>
    </citation>
    <scope>NUCLEOTIDE SEQUENCE</scope>
    <source>
        <strain evidence="2">Niue_2</strain>
        <tissue evidence="2">Leaf</tissue>
    </source>
</reference>